<dbReference type="EMBL" id="PFOD01000084">
    <property type="protein sequence ID" value="PIZ64326.1"/>
    <property type="molecule type" value="Genomic_DNA"/>
</dbReference>
<dbReference type="GO" id="GO:0006654">
    <property type="term" value="P:phosphatidic acid biosynthetic process"/>
    <property type="evidence" value="ECO:0007669"/>
    <property type="project" value="TreeGrafter"/>
</dbReference>
<dbReference type="AlphaFoldDB" id="A0A2M7U286"/>
<dbReference type="SUPFAM" id="SSF53474">
    <property type="entry name" value="alpha/beta-Hydrolases"/>
    <property type="match status" value="1"/>
</dbReference>
<dbReference type="PANTHER" id="PTHR42886:SF42">
    <property type="entry name" value="ALPHA_BETA-HYDROLASES SUPERFAMILY PROTEIN"/>
    <property type="match status" value="1"/>
</dbReference>
<dbReference type="GO" id="GO:0055088">
    <property type="term" value="P:lipid homeostasis"/>
    <property type="evidence" value="ECO:0007669"/>
    <property type="project" value="TreeGrafter"/>
</dbReference>
<comment type="caution">
    <text evidence="1">The sequence shown here is derived from an EMBL/GenBank/DDBJ whole genome shotgun (WGS) entry which is preliminary data.</text>
</comment>
<evidence type="ECO:0000313" key="2">
    <source>
        <dbReference type="Proteomes" id="UP000230027"/>
    </source>
</evidence>
<dbReference type="InterPro" id="IPR013744">
    <property type="entry name" value="SidJ"/>
</dbReference>
<evidence type="ECO:0000313" key="1">
    <source>
        <dbReference type="EMBL" id="PIZ64326.1"/>
    </source>
</evidence>
<dbReference type="Pfam" id="PF08538">
    <property type="entry name" value="DUF1749"/>
    <property type="match status" value="1"/>
</dbReference>
<dbReference type="Gene3D" id="3.40.50.1820">
    <property type="entry name" value="alpha/beta hydrolase"/>
    <property type="match status" value="1"/>
</dbReference>
<dbReference type="PANTHER" id="PTHR42886">
    <property type="entry name" value="RE40534P-RELATED"/>
    <property type="match status" value="1"/>
</dbReference>
<proteinExistence type="predicted"/>
<reference evidence="2" key="1">
    <citation type="submission" date="2017-09" db="EMBL/GenBank/DDBJ databases">
        <title>Depth-based differentiation of microbial function through sediment-hosted aquifers and enrichment of novel symbionts in the deep terrestrial subsurface.</title>
        <authorList>
            <person name="Probst A.J."/>
            <person name="Ladd B."/>
            <person name="Jarett J.K."/>
            <person name="Geller-Mcgrath D.E."/>
            <person name="Sieber C.M.K."/>
            <person name="Emerson J.B."/>
            <person name="Anantharaman K."/>
            <person name="Thomas B.C."/>
            <person name="Malmstrom R."/>
            <person name="Stieglmeier M."/>
            <person name="Klingl A."/>
            <person name="Woyke T."/>
            <person name="Ryan C.M."/>
            <person name="Banfield J.F."/>
        </authorList>
    </citation>
    <scope>NUCLEOTIDE SEQUENCE [LARGE SCALE GENOMIC DNA]</scope>
</reference>
<accession>A0A2M7U286</accession>
<dbReference type="GO" id="GO:0052689">
    <property type="term" value="F:carboxylic ester hydrolase activity"/>
    <property type="evidence" value="ECO:0007669"/>
    <property type="project" value="TreeGrafter"/>
</dbReference>
<gene>
    <name evidence="1" type="ORF">COY14_04885</name>
</gene>
<sequence length="385" mass="44421">MTSDNNQIKNITWQDIEPLILDEKYKEFFKNFDPETFKLVLDEENKSKVTESILKMLKSTDPENATPEYANEIIEIMRNVVNKIQEIKPMDLIFTTTSDDLNLPGFYYPSKQKDICVLFIHGMSGFILENYFGHVLGRTLQTNNISFIFTHNRGYAHINDIKTNKVNSEGGFETVRNGAVYERFEKCVPDIESWLKKGRELGYKKFIVIGHSLGVSKVIHHFYKSNPEDVIGVILASPPDMVGLVKKTEYQSNYEKLLDEAKQNIQNDNPRKLLSDEVWDWYTLSSQTFVDLFEENRPADNLPILRNPEKFPELESITVPILCIVGENDDIAINSLEEDMTILKNKATNVTSFETYILPRANHVYDGEEKGFAEKVLDWVGKVRR</sequence>
<organism evidence="1 2">
    <name type="scientific">Candidatus Roizmanbacteria bacterium CG_4_10_14_0_2_um_filter_36_9</name>
    <dbReference type="NCBI Taxonomy" id="1974823"/>
    <lineage>
        <taxon>Bacteria</taxon>
        <taxon>Candidatus Roizmaniibacteriota</taxon>
    </lineage>
</organism>
<name>A0A2M7U286_9BACT</name>
<dbReference type="InterPro" id="IPR029058">
    <property type="entry name" value="AB_hydrolase_fold"/>
</dbReference>
<dbReference type="GO" id="GO:0042171">
    <property type="term" value="F:lysophosphatidic acid acyltransferase activity"/>
    <property type="evidence" value="ECO:0007669"/>
    <property type="project" value="TreeGrafter"/>
</dbReference>
<protein>
    <submittedName>
        <fullName evidence="1">DUF1749 domain-containing protein</fullName>
    </submittedName>
</protein>
<dbReference type="Proteomes" id="UP000230027">
    <property type="component" value="Unassembled WGS sequence"/>
</dbReference>